<keyword evidence="2" id="KW-1185">Reference proteome</keyword>
<sequence length="168" mass="19189">MRELEMGTTENRQLIAYIVLKSEEPFQERELRSFLKTKLPLYMLPAAFVILDKLPLTANGKIDRKALPPPDLNLIGEMAPTLTPTTSLESALKEIWMQLLGRKHIGIHDRFFELGGHSLLATQLISRIRDRFGVELPLRSIFETPTIAELAEKIESLSPSQRREEIEI</sequence>
<evidence type="ECO:0000313" key="2">
    <source>
        <dbReference type="Proteomes" id="UP000095472"/>
    </source>
</evidence>
<name>A0ACD5GZX8_9CYAN</name>
<protein>
    <submittedName>
        <fullName evidence="1">Phosphopantetheine-binding protein</fullName>
    </submittedName>
</protein>
<dbReference type="Proteomes" id="UP000095472">
    <property type="component" value="Chromosome"/>
</dbReference>
<accession>A0ACD5GZX8</accession>
<dbReference type="EMBL" id="CP182909">
    <property type="protein sequence ID" value="XPM65476.1"/>
    <property type="molecule type" value="Genomic_DNA"/>
</dbReference>
<reference evidence="1 2" key="1">
    <citation type="journal article" date="2016" name="Genome Announc.">
        <title>Draft Genome Sequence of the Thermotolerant Cyanobacterium Desertifilum sp. IPPAS B-1220.</title>
        <authorList>
            <person name="Mironov K.S."/>
            <person name="Sinetova M.A."/>
            <person name="Bolatkhan K."/>
            <person name="Zayadan B.K."/>
            <person name="Ustinova V.V."/>
            <person name="Kupriyanova E.V."/>
            <person name="Skrypnik A.N."/>
            <person name="Gogoleva N.E."/>
            <person name="Gogolev Y.V."/>
            <person name="Los D.A."/>
        </authorList>
    </citation>
    <scope>NUCLEOTIDE SEQUENCE [LARGE SCALE GENOMIC DNA]</scope>
    <source>
        <strain evidence="1 2">IPPAS B-1220</strain>
    </source>
</reference>
<evidence type="ECO:0000313" key="1">
    <source>
        <dbReference type="EMBL" id="XPM65476.1"/>
    </source>
</evidence>
<gene>
    <name evidence="1" type="ORF">BH720_007220</name>
</gene>
<proteinExistence type="predicted"/>
<organism evidence="1 2">
    <name type="scientific">Desertifilum tharense IPPAS B-1220</name>
    <dbReference type="NCBI Taxonomy" id="1781255"/>
    <lineage>
        <taxon>Bacteria</taxon>
        <taxon>Bacillati</taxon>
        <taxon>Cyanobacteriota</taxon>
        <taxon>Cyanophyceae</taxon>
        <taxon>Desertifilales</taxon>
        <taxon>Desertifilaceae</taxon>
        <taxon>Desertifilum</taxon>
    </lineage>
</organism>